<dbReference type="AlphaFoldDB" id="A0A4R1GA47"/>
<dbReference type="PANTHER" id="PTHR11895">
    <property type="entry name" value="TRANSAMIDASE"/>
    <property type="match status" value="1"/>
</dbReference>
<dbReference type="RefSeq" id="WP_132296298.1">
    <property type="nucleotide sequence ID" value="NZ_SMFU01000012.1"/>
</dbReference>
<dbReference type="GO" id="GO:0016740">
    <property type="term" value="F:transferase activity"/>
    <property type="evidence" value="ECO:0007669"/>
    <property type="project" value="UniProtKB-KW"/>
</dbReference>
<dbReference type="NCBIfam" id="NF005460">
    <property type="entry name" value="PRK07056.1"/>
    <property type="match status" value="1"/>
</dbReference>
<feature type="domain" description="Amidase" evidence="1">
    <location>
        <begin position="58"/>
        <end position="436"/>
    </location>
</feature>
<keyword evidence="2" id="KW-0808">Transferase</keyword>
<reference evidence="2 3" key="1">
    <citation type="submission" date="2019-03" db="EMBL/GenBank/DDBJ databases">
        <title>Genomic Encyclopedia of Archaeal and Bacterial Type Strains, Phase II (KMG-II): from individual species to whole genera.</title>
        <authorList>
            <person name="Goeker M."/>
        </authorList>
    </citation>
    <scope>NUCLEOTIDE SEQUENCE [LARGE SCALE GENOMIC DNA]</scope>
    <source>
        <strain evidence="2 3">DSM 27697</strain>
    </source>
</reference>
<comment type="caution">
    <text evidence="2">The sequence shown here is derived from an EMBL/GenBank/DDBJ whole genome shotgun (WGS) entry which is preliminary data.</text>
</comment>
<sequence>MSVEKASAFLSGALKQRRIADALNAFKAGDFSPAELATALEQRKQGMNSERLAKIYISQSAAPEHGAQGALGGIPISIKDLFDVKGEQTRAGSKVLNSAPAASEDAPSVARLREAGAWFTGRTNMTEFAFSGLGLNPHYGSPENPFDASLITGGSTSGGAASIADGLALGTLGSDTGGSLRIPAAFCGIVGFKPSQASVPGDAAFPLSPSLDCVGPMGASVDCCARLWSVLSQTEVSDADSGDRKLRLAIPAGALIDNLEAPVAAAFEQAVELLRQQGHQIETLAFDSVDQVYAINQAGGLVVPEAIAIHKERLEAQGEEYDPFVRDRLQGGLELPAWVYAQRLLPRGKLQQQFAAESSGFDAVILPTVPILPPAIATLEKDAAAFHAANRMALHNTNVFNYLDASAISLPWQPQQAKLPIGLMLGRPQGEDLALLALARRIEALIETSIG</sequence>
<dbReference type="SUPFAM" id="SSF75304">
    <property type="entry name" value="Amidase signature (AS) enzymes"/>
    <property type="match status" value="1"/>
</dbReference>
<evidence type="ECO:0000313" key="2">
    <source>
        <dbReference type="EMBL" id="TCK03561.1"/>
    </source>
</evidence>
<name>A0A4R1GA47_9GAMM</name>
<organism evidence="2 3">
    <name type="scientific">Marinobacterium mangrovicola</name>
    <dbReference type="NCBI Taxonomy" id="1476959"/>
    <lineage>
        <taxon>Bacteria</taxon>
        <taxon>Pseudomonadati</taxon>
        <taxon>Pseudomonadota</taxon>
        <taxon>Gammaproteobacteria</taxon>
        <taxon>Oceanospirillales</taxon>
        <taxon>Oceanospirillaceae</taxon>
        <taxon>Marinobacterium</taxon>
    </lineage>
</organism>
<protein>
    <submittedName>
        <fullName evidence="2">Aspartyl-tRNA(Asn)/glutamyl-tRNA(Gln) amidotransferase subunit A</fullName>
    </submittedName>
</protein>
<gene>
    <name evidence="2" type="ORF">CLV83_3832</name>
</gene>
<keyword evidence="3" id="KW-1185">Reference proteome</keyword>
<dbReference type="EMBL" id="SMFU01000012">
    <property type="protein sequence ID" value="TCK03561.1"/>
    <property type="molecule type" value="Genomic_DNA"/>
</dbReference>
<dbReference type="OrthoDB" id="8872210at2"/>
<dbReference type="Proteomes" id="UP000294546">
    <property type="component" value="Unassembled WGS sequence"/>
</dbReference>
<dbReference type="InterPro" id="IPR036928">
    <property type="entry name" value="AS_sf"/>
</dbReference>
<dbReference type="PANTHER" id="PTHR11895:SF176">
    <property type="entry name" value="AMIDASE AMID-RELATED"/>
    <property type="match status" value="1"/>
</dbReference>
<dbReference type="Gene3D" id="3.90.1300.10">
    <property type="entry name" value="Amidase signature (AS) domain"/>
    <property type="match status" value="1"/>
</dbReference>
<evidence type="ECO:0000313" key="3">
    <source>
        <dbReference type="Proteomes" id="UP000294546"/>
    </source>
</evidence>
<dbReference type="InterPro" id="IPR000120">
    <property type="entry name" value="Amidase"/>
</dbReference>
<dbReference type="InterPro" id="IPR023631">
    <property type="entry name" value="Amidase_dom"/>
</dbReference>
<dbReference type="Pfam" id="PF01425">
    <property type="entry name" value="Amidase"/>
    <property type="match status" value="1"/>
</dbReference>
<evidence type="ECO:0000259" key="1">
    <source>
        <dbReference type="Pfam" id="PF01425"/>
    </source>
</evidence>
<accession>A0A4R1GA47</accession>
<proteinExistence type="predicted"/>